<accession>A0A6P9AIC4</accession>
<evidence type="ECO:0000256" key="4">
    <source>
        <dbReference type="ARBA" id="ARBA00022694"/>
    </source>
</evidence>
<dbReference type="Proteomes" id="UP000515158">
    <property type="component" value="Unplaced"/>
</dbReference>
<feature type="domain" description="DTW" evidence="7">
    <location>
        <begin position="33"/>
        <end position="230"/>
    </location>
</feature>
<dbReference type="InterPro" id="IPR039262">
    <property type="entry name" value="DTWD2/TAPT"/>
</dbReference>
<evidence type="ECO:0000256" key="3">
    <source>
        <dbReference type="ARBA" id="ARBA00022691"/>
    </source>
</evidence>
<dbReference type="PANTHER" id="PTHR21392:SF0">
    <property type="entry name" value="TRNA-URIDINE AMINOCARBOXYPROPYLTRANSFERASE 2"/>
    <property type="match status" value="1"/>
</dbReference>
<dbReference type="GeneID" id="117654549"/>
<proteinExistence type="inferred from homology"/>
<dbReference type="InParanoid" id="A0A6P9AIC4"/>
<dbReference type="KEGG" id="tpal:117654549"/>
<keyword evidence="4" id="KW-0819">tRNA processing</keyword>
<gene>
    <name evidence="9" type="primary">LOC117654549</name>
</gene>
<dbReference type="RefSeq" id="XP_034257144.1">
    <property type="nucleotide sequence ID" value="XM_034401253.1"/>
</dbReference>
<evidence type="ECO:0000313" key="9">
    <source>
        <dbReference type="RefSeq" id="XP_034257144.1"/>
    </source>
</evidence>
<evidence type="ECO:0000256" key="6">
    <source>
        <dbReference type="ARBA" id="ARBA00048718"/>
    </source>
</evidence>
<dbReference type="PANTHER" id="PTHR21392">
    <property type="entry name" value="TRNA-URIDINE AMINOCARBOXYPROPYLTRANSFERASE 2"/>
    <property type="match status" value="1"/>
</dbReference>
<dbReference type="GO" id="GO:0016432">
    <property type="term" value="F:tRNA-uridine aminocarboxypropyltransferase activity"/>
    <property type="evidence" value="ECO:0007669"/>
    <property type="project" value="UniProtKB-EC"/>
</dbReference>
<keyword evidence="8" id="KW-1185">Reference proteome</keyword>
<dbReference type="OrthoDB" id="408541at2759"/>
<comment type="catalytic activity">
    <reaction evidence="6">
        <text>a uridine in tRNA + S-adenosyl-L-methionine = a 3-[(3S)-3-amino-3-carboxypropyl]uridine in tRNA + S-methyl-5'-thioadenosine + H(+)</text>
        <dbReference type="Rhea" id="RHEA:62432"/>
        <dbReference type="Rhea" id="RHEA-COMP:13339"/>
        <dbReference type="Rhea" id="RHEA-COMP:16092"/>
        <dbReference type="ChEBI" id="CHEBI:15378"/>
        <dbReference type="ChEBI" id="CHEBI:17509"/>
        <dbReference type="ChEBI" id="CHEBI:59789"/>
        <dbReference type="ChEBI" id="CHEBI:65315"/>
        <dbReference type="ChEBI" id="CHEBI:82930"/>
        <dbReference type="EC" id="2.5.1.25"/>
    </reaction>
</comment>
<keyword evidence="3" id="KW-0949">S-adenosyl-L-methionine</keyword>
<comment type="similarity">
    <text evidence="5">Belongs to the TDD superfamily. DTWD2 family.</text>
</comment>
<dbReference type="InterPro" id="IPR005636">
    <property type="entry name" value="DTW"/>
</dbReference>
<reference evidence="9" key="1">
    <citation type="submission" date="2025-08" db="UniProtKB">
        <authorList>
            <consortium name="RefSeq"/>
        </authorList>
    </citation>
    <scope>IDENTIFICATION</scope>
    <source>
        <tissue evidence="9">Total insect</tissue>
    </source>
</reference>
<dbReference type="FunCoup" id="A0A6P9AIC4">
    <property type="interactions" value="479"/>
</dbReference>
<dbReference type="AlphaFoldDB" id="A0A6P9AIC4"/>
<name>A0A6P9AIC4_THRPL</name>
<keyword evidence="2" id="KW-0808">Transferase</keyword>
<dbReference type="Pfam" id="PF03942">
    <property type="entry name" value="DTW"/>
    <property type="match status" value="1"/>
</dbReference>
<dbReference type="CTD" id="285605"/>
<organism evidence="9">
    <name type="scientific">Thrips palmi</name>
    <name type="common">Melon thrips</name>
    <dbReference type="NCBI Taxonomy" id="161013"/>
    <lineage>
        <taxon>Eukaryota</taxon>
        <taxon>Metazoa</taxon>
        <taxon>Ecdysozoa</taxon>
        <taxon>Arthropoda</taxon>
        <taxon>Hexapoda</taxon>
        <taxon>Insecta</taxon>
        <taxon>Pterygota</taxon>
        <taxon>Neoptera</taxon>
        <taxon>Paraneoptera</taxon>
        <taxon>Thysanoptera</taxon>
        <taxon>Terebrantia</taxon>
        <taxon>Thripoidea</taxon>
        <taxon>Thripidae</taxon>
        <taxon>Thrips</taxon>
    </lineage>
</organism>
<dbReference type="GO" id="GO:0008033">
    <property type="term" value="P:tRNA processing"/>
    <property type="evidence" value="ECO:0007669"/>
    <property type="project" value="UniProtKB-KW"/>
</dbReference>
<dbReference type="SMART" id="SM01144">
    <property type="entry name" value="DTW"/>
    <property type="match status" value="1"/>
</dbReference>
<evidence type="ECO:0000313" key="8">
    <source>
        <dbReference type="Proteomes" id="UP000515158"/>
    </source>
</evidence>
<sequence>MLRLTNKNNTTMSEDFQEAWEDLMGIPADPPAMRELCENCRRPKPVCWCAYLPASPLITKCRLVILQHPAEEKRCLRTVPMLSLGLAPGFCLIFKGKKFPHNRHSGLEEIMTAPNSVLLYPSPQSVNLAELPKLPSGGFDSYNLFLLDGTWPQAKAIYHSSPLLHSMRQVKLLSTGTSEYVIRTQPTEGCLSTLETAALALTILEDREDIREILLKPLKALCDFQLDHGAVTHQSKEFLIKTKTYPKLIGKRLNRLLNGVSPNLEELDTDDPAQDQSNF</sequence>
<evidence type="ECO:0000256" key="1">
    <source>
        <dbReference type="ARBA" id="ARBA00012386"/>
    </source>
</evidence>
<dbReference type="EC" id="2.5.1.25" evidence="1"/>
<evidence type="ECO:0000256" key="2">
    <source>
        <dbReference type="ARBA" id="ARBA00022679"/>
    </source>
</evidence>
<evidence type="ECO:0000256" key="5">
    <source>
        <dbReference type="ARBA" id="ARBA00034489"/>
    </source>
</evidence>
<evidence type="ECO:0000259" key="7">
    <source>
        <dbReference type="SMART" id="SM01144"/>
    </source>
</evidence>
<protein>
    <recommendedName>
        <fullName evidence="1">tRNA-uridine aminocarboxypropyltransferase</fullName>
        <ecNumber evidence="1">2.5.1.25</ecNumber>
    </recommendedName>
</protein>